<sequence length="140" mass="16532">MVNKYPLKYVKNTPGIKLHDIFNANIQEMKQKHIDNTVNKLIRNKNMYEVYNILASPHNLDNSETTSFKMAVNDIYALRNLIAHKNGIIDSKFLDLYSENKELIVGEKLKIEYKHMTTTVNKLYRFMESIHNAMLKKEWL</sequence>
<dbReference type="Proteomes" id="UP001233836">
    <property type="component" value="Unassembled WGS sequence"/>
</dbReference>
<proteinExistence type="predicted"/>
<comment type="caution">
    <text evidence="1">The sequence shown here is derived from an EMBL/GenBank/DDBJ whole genome shotgun (WGS) entry which is preliminary data.</text>
</comment>
<gene>
    <name evidence="1" type="ORF">J2T19_001963</name>
</gene>
<reference evidence="1 2" key="1">
    <citation type="submission" date="2023-07" db="EMBL/GenBank/DDBJ databases">
        <title>Sorghum-associated microbial communities from plants grown in Nebraska, USA.</title>
        <authorList>
            <person name="Schachtman D."/>
        </authorList>
    </citation>
    <scope>NUCLEOTIDE SEQUENCE [LARGE SCALE GENOMIC DNA]</scope>
    <source>
        <strain evidence="1 2">DS1314</strain>
    </source>
</reference>
<dbReference type="EMBL" id="JAUSTI010000004">
    <property type="protein sequence ID" value="MDQ0170521.1"/>
    <property type="molecule type" value="Genomic_DNA"/>
</dbReference>
<evidence type="ECO:0008006" key="3">
    <source>
        <dbReference type="Google" id="ProtNLM"/>
    </source>
</evidence>
<name>A0ABT9WBC7_9BACL</name>
<protein>
    <recommendedName>
        <fullName evidence="3">RiboL-PSP-HEPN domain-containing protein</fullName>
    </recommendedName>
</protein>
<evidence type="ECO:0000313" key="2">
    <source>
        <dbReference type="Proteomes" id="UP001233836"/>
    </source>
</evidence>
<accession>A0ABT9WBC7</accession>
<keyword evidence="2" id="KW-1185">Reference proteome</keyword>
<evidence type="ECO:0000313" key="1">
    <source>
        <dbReference type="EMBL" id="MDQ0170521.1"/>
    </source>
</evidence>
<organism evidence="1 2">
    <name type="scientific">Paenibacillus tundrae</name>
    <dbReference type="NCBI Taxonomy" id="528187"/>
    <lineage>
        <taxon>Bacteria</taxon>
        <taxon>Bacillati</taxon>
        <taxon>Bacillota</taxon>
        <taxon>Bacilli</taxon>
        <taxon>Bacillales</taxon>
        <taxon>Paenibacillaceae</taxon>
        <taxon>Paenibacillus</taxon>
    </lineage>
</organism>